<dbReference type="InterPro" id="IPR036397">
    <property type="entry name" value="RNaseH_sf"/>
</dbReference>
<proteinExistence type="predicted"/>
<dbReference type="PANTHER" id="PTHR37984">
    <property type="entry name" value="PROTEIN CBG26694"/>
    <property type="match status" value="1"/>
</dbReference>
<keyword evidence="4" id="KW-1185">Reference proteome</keyword>
<feature type="domain" description="Integrase catalytic" evidence="2">
    <location>
        <begin position="45"/>
        <end position="205"/>
    </location>
</feature>
<dbReference type="InterPro" id="IPR012337">
    <property type="entry name" value="RNaseH-like_sf"/>
</dbReference>
<protein>
    <recommendedName>
        <fullName evidence="2">Integrase catalytic domain-containing protein</fullName>
    </recommendedName>
</protein>
<feature type="compositionally biased region" description="Low complexity" evidence="1">
    <location>
        <begin position="301"/>
        <end position="334"/>
    </location>
</feature>
<dbReference type="InterPro" id="IPR050951">
    <property type="entry name" value="Retrovirus_Pol_polyprotein"/>
</dbReference>
<dbReference type="GO" id="GO:0015074">
    <property type="term" value="P:DNA integration"/>
    <property type="evidence" value="ECO:0007669"/>
    <property type="project" value="InterPro"/>
</dbReference>
<dbReference type="PROSITE" id="PS50994">
    <property type="entry name" value="INTEGRASE"/>
    <property type="match status" value="1"/>
</dbReference>
<dbReference type="SUPFAM" id="SSF53098">
    <property type="entry name" value="Ribonuclease H-like"/>
    <property type="match status" value="1"/>
</dbReference>
<dbReference type="Gene3D" id="3.30.420.10">
    <property type="entry name" value="Ribonuclease H-like superfamily/Ribonuclease H"/>
    <property type="match status" value="1"/>
</dbReference>
<evidence type="ECO:0000313" key="4">
    <source>
        <dbReference type="Proteomes" id="UP000801492"/>
    </source>
</evidence>
<dbReference type="FunFam" id="3.30.420.10:FF:000063">
    <property type="entry name" value="Retrovirus-related Pol polyprotein from transposon 297-like Protein"/>
    <property type="match status" value="1"/>
</dbReference>
<dbReference type="OrthoDB" id="8065885at2759"/>
<dbReference type="Pfam" id="PF00665">
    <property type="entry name" value="rve"/>
    <property type="match status" value="1"/>
</dbReference>
<accession>A0A8K0DE20</accession>
<dbReference type="Proteomes" id="UP000801492">
    <property type="component" value="Unassembled WGS sequence"/>
</dbReference>
<dbReference type="EMBL" id="VTPC01000872">
    <property type="protein sequence ID" value="KAF2904059.1"/>
    <property type="molecule type" value="Genomic_DNA"/>
</dbReference>
<dbReference type="PANTHER" id="PTHR37984:SF13">
    <property type="entry name" value="RIBONUCLEASE H"/>
    <property type="match status" value="1"/>
</dbReference>
<evidence type="ECO:0000313" key="3">
    <source>
        <dbReference type="EMBL" id="KAF2904059.1"/>
    </source>
</evidence>
<evidence type="ECO:0000256" key="1">
    <source>
        <dbReference type="SAM" id="MobiDB-lite"/>
    </source>
</evidence>
<organism evidence="3 4">
    <name type="scientific">Ignelater luminosus</name>
    <name type="common">Cucubano</name>
    <name type="synonym">Pyrophorus luminosus</name>
    <dbReference type="NCBI Taxonomy" id="2038154"/>
    <lineage>
        <taxon>Eukaryota</taxon>
        <taxon>Metazoa</taxon>
        <taxon>Ecdysozoa</taxon>
        <taxon>Arthropoda</taxon>
        <taxon>Hexapoda</taxon>
        <taxon>Insecta</taxon>
        <taxon>Pterygota</taxon>
        <taxon>Neoptera</taxon>
        <taxon>Endopterygota</taxon>
        <taxon>Coleoptera</taxon>
        <taxon>Polyphaga</taxon>
        <taxon>Elateriformia</taxon>
        <taxon>Elateroidea</taxon>
        <taxon>Elateridae</taxon>
        <taxon>Agrypninae</taxon>
        <taxon>Pyrophorini</taxon>
        <taxon>Ignelater</taxon>
    </lineage>
</organism>
<comment type="caution">
    <text evidence="3">The sequence shown here is derived from an EMBL/GenBank/DDBJ whole genome shotgun (WGS) entry which is preliminary data.</text>
</comment>
<gene>
    <name evidence="3" type="ORF">ILUMI_02117</name>
</gene>
<reference evidence="3" key="1">
    <citation type="submission" date="2019-08" db="EMBL/GenBank/DDBJ databases">
        <title>The genome of the North American firefly Photinus pyralis.</title>
        <authorList>
            <consortium name="Photinus pyralis genome working group"/>
            <person name="Fallon T.R."/>
            <person name="Sander Lower S.E."/>
            <person name="Weng J.-K."/>
        </authorList>
    </citation>
    <scope>NUCLEOTIDE SEQUENCE</scope>
    <source>
        <strain evidence="3">TRF0915ILg1</strain>
        <tissue evidence="3">Whole body</tissue>
    </source>
</reference>
<evidence type="ECO:0000259" key="2">
    <source>
        <dbReference type="PROSITE" id="PS50994"/>
    </source>
</evidence>
<name>A0A8K0DE20_IGNLU</name>
<dbReference type="GO" id="GO:0003676">
    <property type="term" value="F:nucleic acid binding"/>
    <property type="evidence" value="ECO:0007669"/>
    <property type="project" value="InterPro"/>
</dbReference>
<dbReference type="AlphaFoldDB" id="A0A8K0DE20"/>
<sequence>MKGIARSLIFWPGIDADIEQIARSCNNCAMHAHAPPKFRKHHWEYPKAPWERIHVDYAGPVEGAMLLIIVDAYSKWLEVKTTTSTTAATTIKLMDEVFAAYGVPVTIVSDNGIQFISEDFKNFLRNSGVKYHKLSAPYHPSTNDQAERYVQTVKDVLRDLNEFLRQYRKAPHSTTGLSPARLFLGRDLSTRMDLVRPDDTRVRVTQMDSTYRPLQPGQSVYALSGNPRMDEWIPGTIVTRLGDFHYEIHCSGKKVKRHIDQIRSSGNENTTDSRADPEQSDVLQPPRRVRFHETPAPTNGPARPMTTPRAPAATRATPAAPATPRVPRQQRVPAPCGPYTPQHPRRSNRTRVPPSRFSPN</sequence>
<feature type="region of interest" description="Disordered" evidence="1">
    <location>
        <begin position="264"/>
        <end position="360"/>
    </location>
</feature>
<dbReference type="InterPro" id="IPR001584">
    <property type="entry name" value="Integrase_cat-core"/>
</dbReference>